<evidence type="ECO:0000256" key="5">
    <source>
        <dbReference type="ARBA" id="ARBA00022821"/>
    </source>
</evidence>
<comment type="caution">
    <text evidence="12">The sequence shown here is derived from an EMBL/GenBank/DDBJ whole genome shotgun (WGS) entry which is preliminary data.</text>
</comment>
<dbReference type="OrthoDB" id="688442at2759"/>
<keyword evidence="4" id="KW-0547">Nucleotide-binding</keyword>
<dbReference type="GO" id="GO:0043531">
    <property type="term" value="F:ADP binding"/>
    <property type="evidence" value="ECO:0007669"/>
    <property type="project" value="InterPro"/>
</dbReference>
<dbReference type="GO" id="GO:0002758">
    <property type="term" value="P:innate immune response-activating signaling pathway"/>
    <property type="evidence" value="ECO:0007669"/>
    <property type="project" value="UniProtKB-ARBA"/>
</dbReference>
<feature type="domain" description="Disease resistance N-terminal" evidence="9">
    <location>
        <begin position="7"/>
        <end position="91"/>
    </location>
</feature>
<evidence type="ECO:0000313" key="13">
    <source>
        <dbReference type="Proteomes" id="UP000604825"/>
    </source>
</evidence>
<organism evidence="12 13">
    <name type="scientific">Miscanthus lutarioriparius</name>
    <dbReference type="NCBI Taxonomy" id="422564"/>
    <lineage>
        <taxon>Eukaryota</taxon>
        <taxon>Viridiplantae</taxon>
        <taxon>Streptophyta</taxon>
        <taxon>Embryophyta</taxon>
        <taxon>Tracheophyta</taxon>
        <taxon>Spermatophyta</taxon>
        <taxon>Magnoliopsida</taxon>
        <taxon>Liliopsida</taxon>
        <taxon>Poales</taxon>
        <taxon>Poaceae</taxon>
        <taxon>PACMAD clade</taxon>
        <taxon>Panicoideae</taxon>
        <taxon>Andropogonodae</taxon>
        <taxon>Andropogoneae</taxon>
        <taxon>Saccharinae</taxon>
        <taxon>Miscanthus</taxon>
    </lineage>
</organism>
<dbReference type="Proteomes" id="UP000604825">
    <property type="component" value="Unassembled WGS sequence"/>
</dbReference>
<feature type="compositionally biased region" description="Acidic residues" evidence="7">
    <location>
        <begin position="1003"/>
        <end position="1014"/>
    </location>
</feature>
<keyword evidence="2" id="KW-0433">Leucine-rich repeat</keyword>
<dbReference type="InterPro" id="IPR041118">
    <property type="entry name" value="Rx_N"/>
</dbReference>
<feature type="domain" description="Disease resistance protein winged helix" evidence="10">
    <location>
        <begin position="440"/>
        <end position="511"/>
    </location>
</feature>
<evidence type="ECO:0000256" key="3">
    <source>
        <dbReference type="ARBA" id="ARBA00022737"/>
    </source>
</evidence>
<evidence type="ECO:0000256" key="4">
    <source>
        <dbReference type="ARBA" id="ARBA00022741"/>
    </source>
</evidence>
<dbReference type="Gene3D" id="3.40.50.300">
    <property type="entry name" value="P-loop containing nucleotide triphosphate hydrolases"/>
    <property type="match status" value="1"/>
</dbReference>
<dbReference type="Gene3D" id="1.10.8.430">
    <property type="entry name" value="Helical domain of apoptotic protease-activating factors"/>
    <property type="match status" value="1"/>
</dbReference>
<evidence type="ECO:0000256" key="6">
    <source>
        <dbReference type="ARBA" id="ARBA00023054"/>
    </source>
</evidence>
<keyword evidence="3" id="KW-0677">Repeat</keyword>
<dbReference type="FunFam" id="1.10.10.10:FF:000322">
    <property type="entry name" value="Probable disease resistance protein At1g63360"/>
    <property type="match status" value="1"/>
</dbReference>
<dbReference type="PANTHER" id="PTHR23155:SF1116">
    <property type="entry name" value="OS12G0273300 PROTEIN"/>
    <property type="match status" value="1"/>
</dbReference>
<dbReference type="GO" id="GO:0042742">
    <property type="term" value="P:defense response to bacterium"/>
    <property type="evidence" value="ECO:0007669"/>
    <property type="project" value="UniProtKB-ARBA"/>
</dbReference>
<dbReference type="SUPFAM" id="SSF52047">
    <property type="entry name" value="RNI-like"/>
    <property type="match status" value="1"/>
</dbReference>
<dbReference type="PANTHER" id="PTHR23155">
    <property type="entry name" value="DISEASE RESISTANCE PROTEIN RP"/>
    <property type="match status" value="1"/>
</dbReference>
<dbReference type="InterPro" id="IPR058922">
    <property type="entry name" value="WHD_DRP"/>
</dbReference>
<feature type="domain" description="NB-ARC" evidence="8">
    <location>
        <begin position="200"/>
        <end position="348"/>
    </location>
</feature>
<dbReference type="Pfam" id="PF18052">
    <property type="entry name" value="Rx_N"/>
    <property type="match status" value="1"/>
</dbReference>
<reference evidence="12" key="1">
    <citation type="submission" date="2020-10" db="EMBL/GenBank/DDBJ databases">
        <authorList>
            <person name="Han B."/>
            <person name="Lu T."/>
            <person name="Zhao Q."/>
            <person name="Huang X."/>
            <person name="Zhao Y."/>
        </authorList>
    </citation>
    <scope>NUCLEOTIDE SEQUENCE</scope>
</reference>
<comment type="similarity">
    <text evidence="1">Belongs to the disease resistance NB-LRR family.</text>
</comment>
<evidence type="ECO:0000259" key="10">
    <source>
        <dbReference type="Pfam" id="PF23559"/>
    </source>
</evidence>
<dbReference type="InterPro" id="IPR027417">
    <property type="entry name" value="P-loop_NTPase"/>
</dbReference>
<keyword evidence="5" id="KW-0611">Plant defense</keyword>
<accession>A0A811QIE3</accession>
<dbReference type="Pfam" id="PF00931">
    <property type="entry name" value="NB-ARC"/>
    <property type="match status" value="1"/>
</dbReference>
<dbReference type="InterPro" id="IPR055414">
    <property type="entry name" value="LRR_R13L4/SHOC2-like"/>
</dbReference>
<dbReference type="InterPro" id="IPR032675">
    <property type="entry name" value="LRR_dom_sf"/>
</dbReference>
<keyword evidence="6" id="KW-0175">Coiled coil</keyword>
<dbReference type="GO" id="GO:0009626">
    <property type="term" value="P:plant-type hypersensitive response"/>
    <property type="evidence" value="ECO:0007669"/>
    <property type="project" value="UniProtKB-ARBA"/>
</dbReference>
<protein>
    <recommendedName>
        <fullName evidence="14">AAA+ ATPase domain-containing protein</fullName>
    </recommendedName>
</protein>
<gene>
    <name evidence="12" type="ORF">NCGR_LOCUS39182</name>
</gene>
<dbReference type="SUPFAM" id="SSF52540">
    <property type="entry name" value="P-loop containing nucleoside triphosphate hydrolases"/>
    <property type="match status" value="1"/>
</dbReference>
<sequence>MDLVAGAVGSILTKLGELLHGEYKLQKGLPEQIEYLKNELESAHTALCKVGETPPEHLDRQVRLWAGDVREASYDMEDILDTFLLDVVEGAAPAETKSKKGLLERLKKMAKLLKESKARHNIARAIEDMKKRLQEVWDRRERYSIPVAVPAPATKLDPRLVDMHKEAAQIIGIERTRAELIDMLQSSTHGHGDAGASSSSNRTKIVSVVGAGGLGKTTLAKAVYDELSTGYDCRAFVSVGRNPDLVQVFTSIFFGLDQNKYQAIRDIKDLQLLIVELRKFLENKRYFIVIDDIWDLESWKAIRSVLDKKSSGSRIIKTTRNREVACNNEVYYKLDPLTNDNSKKLFYMRLFGGEDNCPAHHPEEASEKILHKCGGVPLAIITMASLLVGKSRNDWFEVCNSPGFYGGRDNRQVDDTEWILSHSYYDLPSHLKTCLLYLSVYPEDYEIEKDSLIWKWVAEGFIEKKTGTSMFLRGEEYFHQLINRSMIQGVESEVDGIIHRCRVHDMVLDLICGLAREESFITNSNEDGGTSSRHKVRRLAHQNRILLLDQSHPDSHRDTTQLRSLVAHGCDIYGWVLSPSLKLLRVLALERCKSSDIQEYGKRWLEHLGELVHLRYLGLRGTMVRELPEAIGALKLLQTLDMQDTGLDQLPWSVSLLTGLVCLRCDSRWTTVPDGFLQKVKSLEELEIGVRMLSFESQRQFLKELGNRSLLRVLRVIGMGRLDESMQAELLKSLGNLQELQHLHLDLHFCSFNERSAAPTEWDKAILSEHLRHLRIQIIRFSCVPSFINPTLLPNLRYLWLCVDHMDEAGLRALGGLPDLRYLSILPPDGMASHEQATVVNIAAHDVFFHKLRILVLFGWMVQLATNGDSTSASLSIWRGGQDAAMVFDSNSKAKDGGCSSRVAPTPVAVMPNLHALWFTVPVRVLYEFTCDNNLGLDLECLPSLRNVLAYLDCKGAFPDDVNKADAELRRLAQLHPNSSALIFDVFKVNDEDMMARPIHSDGEEDEVTDEDVSEASLYHTAEEDEMTEEEVSAASLSGREEEKKRRRPWQSPCPTEKRRMR</sequence>
<evidence type="ECO:0000259" key="9">
    <source>
        <dbReference type="Pfam" id="PF18052"/>
    </source>
</evidence>
<feature type="compositionally biased region" description="Acidic residues" evidence="7">
    <location>
        <begin position="1023"/>
        <end position="1032"/>
    </location>
</feature>
<dbReference type="Pfam" id="PF23598">
    <property type="entry name" value="LRR_14"/>
    <property type="match status" value="1"/>
</dbReference>
<evidence type="ECO:0000313" key="12">
    <source>
        <dbReference type="EMBL" id="CAD6255641.1"/>
    </source>
</evidence>
<evidence type="ECO:0000256" key="7">
    <source>
        <dbReference type="SAM" id="MobiDB-lite"/>
    </source>
</evidence>
<dbReference type="Gene3D" id="1.10.10.10">
    <property type="entry name" value="Winged helix-like DNA-binding domain superfamily/Winged helix DNA-binding domain"/>
    <property type="match status" value="1"/>
</dbReference>
<dbReference type="InterPro" id="IPR038005">
    <property type="entry name" value="RX-like_CC"/>
</dbReference>
<evidence type="ECO:0000259" key="8">
    <source>
        <dbReference type="Pfam" id="PF00931"/>
    </source>
</evidence>
<evidence type="ECO:0000256" key="2">
    <source>
        <dbReference type="ARBA" id="ARBA00022614"/>
    </source>
</evidence>
<evidence type="ECO:0008006" key="14">
    <source>
        <dbReference type="Google" id="ProtNLM"/>
    </source>
</evidence>
<dbReference type="Gene3D" id="3.80.10.10">
    <property type="entry name" value="Ribonuclease Inhibitor"/>
    <property type="match status" value="1"/>
</dbReference>
<dbReference type="EMBL" id="CAJGYO010000010">
    <property type="protein sequence ID" value="CAD6255641.1"/>
    <property type="molecule type" value="Genomic_DNA"/>
</dbReference>
<dbReference type="InterPro" id="IPR002182">
    <property type="entry name" value="NB-ARC"/>
</dbReference>
<feature type="region of interest" description="Disordered" evidence="7">
    <location>
        <begin position="998"/>
        <end position="1062"/>
    </location>
</feature>
<dbReference type="Gene3D" id="1.20.5.4130">
    <property type="match status" value="1"/>
</dbReference>
<proteinExistence type="inferred from homology"/>
<feature type="domain" description="Disease resistance R13L4/SHOC-2-like LRR" evidence="11">
    <location>
        <begin position="561"/>
        <end position="981"/>
    </location>
</feature>
<dbReference type="PRINTS" id="PR00364">
    <property type="entry name" value="DISEASERSIST"/>
</dbReference>
<dbReference type="Pfam" id="PF23559">
    <property type="entry name" value="WHD_DRP"/>
    <property type="match status" value="1"/>
</dbReference>
<name>A0A811QIE3_9POAL</name>
<dbReference type="InterPro" id="IPR036388">
    <property type="entry name" value="WH-like_DNA-bd_sf"/>
</dbReference>
<dbReference type="AlphaFoldDB" id="A0A811QIE3"/>
<keyword evidence="13" id="KW-1185">Reference proteome</keyword>
<evidence type="ECO:0000256" key="1">
    <source>
        <dbReference type="ARBA" id="ARBA00008894"/>
    </source>
</evidence>
<dbReference type="CDD" id="cd14798">
    <property type="entry name" value="RX-CC_like"/>
    <property type="match status" value="1"/>
</dbReference>
<dbReference type="InterPro" id="IPR044974">
    <property type="entry name" value="Disease_R_plants"/>
</dbReference>
<evidence type="ECO:0000259" key="11">
    <source>
        <dbReference type="Pfam" id="PF23598"/>
    </source>
</evidence>
<dbReference type="InterPro" id="IPR042197">
    <property type="entry name" value="Apaf_helical"/>
</dbReference>